<gene>
    <name evidence="7" type="primary">ftsL</name>
    <name evidence="10" type="ORF">C683_0697</name>
</gene>
<comment type="similarity">
    <text evidence="7">Belongs to the FtsL family.</text>
</comment>
<dbReference type="GO" id="GO:0005886">
    <property type="term" value="C:plasma membrane"/>
    <property type="evidence" value="ECO:0007669"/>
    <property type="project" value="UniProtKB-SubCell"/>
</dbReference>
<reference evidence="10 11" key="1">
    <citation type="journal article" date="2013" name="Genome Announc.">
        <title>Draft Genome Sequence of Catellicoccus marimammalium, a Novel Species Commonly Found in Gull Feces.</title>
        <authorList>
            <person name="Weigand M.R."/>
            <person name="Ryu H."/>
            <person name="Bozcek L."/>
            <person name="Konstantinidis K.T."/>
            <person name="Santo Domingo J.W."/>
        </authorList>
    </citation>
    <scope>NUCLEOTIDE SEQUENCE [LARGE SCALE GENOMIC DNA]</scope>
    <source>
        <strain evidence="10 11">M35/04/3</strain>
    </source>
</reference>
<evidence type="ECO:0000256" key="8">
    <source>
        <dbReference type="NCBIfam" id="TIGR02209"/>
    </source>
</evidence>
<evidence type="ECO:0000256" key="1">
    <source>
        <dbReference type="ARBA" id="ARBA00022475"/>
    </source>
</evidence>
<dbReference type="AlphaFoldDB" id="K8ZP55"/>
<keyword evidence="6 7" id="KW-0131">Cell cycle</keyword>
<comment type="function">
    <text evidence="7">Essential cell division protein.</text>
</comment>
<feature type="coiled-coil region" evidence="9">
    <location>
        <begin position="72"/>
        <end position="109"/>
    </location>
</feature>
<comment type="caution">
    <text evidence="10">The sequence shown here is derived from an EMBL/GenBank/DDBJ whole genome shotgun (WGS) entry which is preliminary data.</text>
</comment>
<evidence type="ECO:0000313" key="10">
    <source>
        <dbReference type="EMBL" id="EKU27366.1"/>
    </source>
</evidence>
<dbReference type="HAMAP" id="MF_00910">
    <property type="entry name" value="FtsL"/>
    <property type="match status" value="1"/>
</dbReference>
<accession>K8ZP55</accession>
<keyword evidence="2 7" id="KW-0132">Cell division</keyword>
<dbReference type="RefSeq" id="WP_009490067.1">
    <property type="nucleotide sequence ID" value="NZ_AMYT01000017.1"/>
</dbReference>
<evidence type="ECO:0000256" key="6">
    <source>
        <dbReference type="ARBA" id="ARBA00023306"/>
    </source>
</evidence>
<keyword evidence="4 7" id="KW-1133">Transmembrane helix</keyword>
<evidence type="ECO:0000256" key="4">
    <source>
        <dbReference type="ARBA" id="ARBA00022989"/>
    </source>
</evidence>
<dbReference type="GO" id="GO:0043093">
    <property type="term" value="P:FtsZ-dependent cytokinesis"/>
    <property type="evidence" value="ECO:0007669"/>
    <property type="project" value="UniProtKB-UniRule"/>
</dbReference>
<dbReference type="InterPro" id="IPR011922">
    <property type="entry name" value="Cell_div_FtsL"/>
</dbReference>
<keyword evidence="9" id="KW-0175">Coiled coil</keyword>
<feature type="transmembrane region" description="Helical" evidence="7">
    <location>
        <begin position="38"/>
        <end position="61"/>
    </location>
</feature>
<evidence type="ECO:0000256" key="2">
    <source>
        <dbReference type="ARBA" id="ARBA00022618"/>
    </source>
</evidence>
<keyword evidence="1 7" id="KW-1003">Cell membrane</keyword>
<proteinExistence type="inferred from homology"/>
<protein>
    <recommendedName>
        <fullName evidence="7 8">Cell division protein FtsL</fullName>
    </recommendedName>
</protein>
<keyword evidence="11" id="KW-1185">Reference proteome</keyword>
<evidence type="ECO:0000256" key="5">
    <source>
        <dbReference type="ARBA" id="ARBA00023136"/>
    </source>
</evidence>
<dbReference type="OrthoDB" id="2199933at2"/>
<dbReference type="NCBIfam" id="TIGR02209">
    <property type="entry name" value="ftsL_broad"/>
    <property type="match status" value="1"/>
</dbReference>
<evidence type="ECO:0000256" key="7">
    <source>
        <dbReference type="HAMAP-Rule" id="MF_00910"/>
    </source>
</evidence>
<dbReference type="GO" id="GO:0032153">
    <property type="term" value="C:cell division site"/>
    <property type="evidence" value="ECO:0007669"/>
    <property type="project" value="UniProtKB-UniRule"/>
</dbReference>
<keyword evidence="3 7" id="KW-0812">Transmembrane</keyword>
<dbReference type="STRING" id="1234409.C683_0697"/>
<evidence type="ECO:0000313" key="11">
    <source>
        <dbReference type="Proteomes" id="UP000016057"/>
    </source>
</evidence>
<keyword evidence="5 7" id="KW-0472">Membrane</keyword>
<organism evidence="10 11">
    <name type="scientific">Catellicoccus marimammalium M35/04/3</name>
    <dbReference type="NCBI Taxonomy" id="1234409"/>
    <lineage>
        <taxon>Bacteria</taxon>
        <taxon>Bacillati</taxon>
        <taxon>Bacillota</taxon>
        <taxon>Bacilli</taxon>
        <taxon>Lactobacillales</taxon>
        <taxon>Enterococcaceae</taxon>
        <taxon>Catellicoccus</taxon>
    </lineage>
</organism>
<evidence type="ECO:0000256" key="3">
    <source>
        <dbReference type="ARBA" id="ARBA00022692"/>
    </source>
</evidence>
<sequence>MAEARNLPEYEEKPKIISVVKPSTTPTQKAPKTKKKKIYYWLTAIGALLVTFICIISLISIQNEITDISQNIVTIEQKNNDVDEEIKEMTQEENELSRVDRVMKIAKEEGLSVDDNNIRKVIPNEK</sequence>
<evidence type="ECO:0000256" key="9">
    <source>
        <dbReference type="SAM" id="Coils"/>
    </source>
</evidence>
<dbReference type="Proteomes" id="UP000016057">
    <property type="component" value="Unassembled WGS sequence"/>
</dbReference>
<name>K8ZP55_9ENTE</name>
<comment type="subcellular location">
    <subcellularLocation>
        <location evidence="7">Cell membrane</location>
        <topology evidence="7">Single-pass type II membrane protein</topology>
    </subcellularLocation>
    <text evidence="7">Localizes to the division septum where it forms a ring structure.</text>
</comment>
<dbReference type="EMBL" id="AMYT01000017">
    <property type="protein sequence ID" value="EKU27366.1"/>
    <property type="molecule type" value="Genomic_DNA"/>
</dbReference>